<feature type="domain" description="LysM" evidence="2">
    <location>
        <begin position="418"/>
        <end position="462"/>
    </location>
</feature>
<sequence length="466" mass="51619">MSLLLTFPLPSPVSGAEPLDPPVQNPLPALPPTQTPVTALSPAPPPASPENQAAPEPAFPRPLRQVYATPPARLMRRNGSLPENTLSPALPGLNKPLTRHYIQQYSGKGGLVWLAAVMERAGPYIFFVRQEIRARNLPEELAYLPVIESGYLSSALSRSGAAGLWQFMRNSIGGYDMRITDYADERMDFWKSTQGALRKLEDNYKQLGDWPLALAAYNAGLGGVTRLIRETGIRDYWQLAEKGKLKTETAHYVPKLLAVSYILSNPRQFGFSPSWPEDPRWTRITLDRPVDLVLLAEYSGVNVETLKKGNPELRYTITPPERGYQLKVRDADAPAVLAALEREDLSLIRYYFHTVGYGDTLSALAQHYRLTVDRLLADNPGVNPRTLQIGSKLRIPAITDAGPYQRQTASGAGLAFEGTHLVKRGETLWSIALAYEVDPEVLAEFNGMGLNDTLREGRVLKTPIIK</sequence>
<keyword evidence="4" id="KW-1185">Reference proteome</keyword>
<dbReference type="HOGENOM" id="CLU_009520_1_0_12"/>
<evidence type="ECO:0000313" key="3">
    <source>
        <dbReference type="EMBL" id="AEF85015.1"/>
    </source>
</evidence>
<dbReference type="InterPro" id="IPR018392">
    <property type="entry name" value="LysM"/>
</dbReference>
<dbReference type="Proteomes" id="UP000009223">
    <property type="component" value="Chromosome"/>
</dbReference>
<gene>
    <name evidence="3" type="ordered locus">TREPR_1535</name>
</gene>
<reference evidence="4" key="1">
    <citation type="submission" date="2009-12" db="EMBL/GenBank/DDBJ databases">
        <title>Complete sequence of Treponema primitia strain ZAS-2.</title>
        <authorList>
            <person name="Tetu S.G."/>
            <person name="Matson E."/>
            <person name="Ren Q."/>
            <person name="Seshadri R."/>
            <person name="Elbourne L."/>
            <person name="Hassan K.A."/>
            <person name="Durkin A."/>
            <person name="Radune D."/>
            <person name="Mohamoud Y."/>
            <person name="Shay R."/>
            <person name="Jin S."/>
            <person name="Zhang X."/>
            <person name="Lucey K."/>
            <person name="Ballor N.R."/>
            <person name="Ottesen E."/>
            <person name="Rosenthal R."/>
            <person name="Allen A."/>
            <person name="Leadbetter J.R."/>
            <person name="Paulsen I.T."/>
        </authorList>
    </citation>
    <scope>NUCLEOTIDE SEQUENCE [LARGE SCALE GENOMIC DNA]</scope>
    <source>
        <strain evidence="4">ATCC BAA-887 / DSM 12427 / ZAS-2</strain>
    </source>
</reference>
<feature type="domain" description="LysM" evidence="2">
    <location>
        <begin position="351"/>
        <end position="395"/>
    </location>
</feature>
<dbReference type="SUPFAM" id="SSF54106">
    <property type="entry name" value="LysM domain"/>
    <property type="match status" value="2"/>
</dbReference>
<dbReference type="CDD" id="cd16894">
    <property type="entry name" value="MltD-like"/>
    <property type="match status" value="1"/>
</dbReference>
<dbReference type="Gene3D" id="1.10.530.10">
    <property type="match status" value="1"/>
</dbReference>
<dbReference type="eggNOG" id="COG1388">
    <property type="taxonomic scope" value="Bacteria"/>
</dbReference>
<proteinExistence type="predicted"/>
<dbReference type="PROSITE" id="PS51782">
    <property type="entry name" value="LYSM"/>
    <property type="match status" value="2"/>
</dbReference>
<evidence type="ECO:0000259" key="2">
    <source>
        <dbReference type="PROSITE" id="PS51782"/>
    </source>
</evidence>
<dbReference type="AlphaFoldDB" id="F5YPG4"/>
<dbReference type="Pfam" id="PF01464">
    <property type="entry name" value="SLT"/>
    <property type="match status" value="1"/>
</dbReference>
<feature type="compositionally biased region" description="Pro residues" evidence="1">
    <location>
        <begin position="19"/>
        <end position="34"/>
    </location>
</feature>
<organism evidence="3 4">
    <name type="scientific">Treponema primitia (strain ATCC BAA-887 / DSM 12427 / ZAS-2)</name>
    <dbReference type="NCBI Taxonomy" id="545694"/>
    <lineage>
        <taxon>Bacteria</taxon>
        <taxon>Pseudomonadati</taxon>
        <taxon>Spirochaetota</taxon>
        <taxon>Spirochaetia</taxon>
        <taxon>Spirochaetales</taxon>
        <taxon>Treponemataceae</taxon>
        <taxon>Treponema</taxon>
    </lineage>
</organism>
<accession>F5YPG4</accession>
<evidence type="ECO:0000256" key="1">
    <source>
        <dbReference type="SAM" id="MobiDB-lite"/>
    </source>
</evidence>
<dbReference type="InterPro" id="IPR023346">
    <property type="entry name" value="Lysozyme-like_dom_sf"/>
</dbReference>
<dbReference type="eggNOG" id="COG0741">
    <property type="taxonomic scope" value="Bacteria"/>
</dbReference>
<name>F5YPG4_TREPZ</name>
<evidence type="ECO:0000313" key="4">
    <source>
        <dbReference type="Proteomes" id="UP000009223"/>
    </source>
</evidence>
<reference evidence="3 4" key="2">
    <citation type="journal article" date="2011" name="ISME J.">
        <title>RNA-seq reveals cooperative metabolic interactions between two termite-gut spirochete species in co-culture.</title>
        <authorList>
            <person name="Rosenthal A.Z."/>
            <person name="Matson E.G."/>
            <person name="Eldar A."/>
            <person name="Leadbetter J.R."/>
        </authorList>
    </citation>
    <scope>NUCLEOTIDE SEQUENCE [LARGE SCALE GENOMIC DNA]</scope>
    <source>
        <strain evidence="4">ATCC BAA-887 / DSM 12427 / ZAS-2</strain>
    </source>
</reference>
<dbReference type="PANTHER" id="PTHR33734">
    <property type="entry name" value="LYSM DOMAIN-CONTAINING GPI-ANCHORED PROTEIN 2"/>
    <property type="match status" value="1"/>
</dbReference>
<dbReference type="InterPro" id="IPR036779">
    <property type="entry name" value="LysM_dom_sf"/>
</dbReference>
<dbReference type="KEGG" id="tpi:TREPR_1535"/>
<dbReference type="Gene3D" id="3.10.350.10">
    <property type="entry name" value="LysM domain"/>
    <property type="match status" value="2"/>
</dbReference>
<dbReference type="EMBL" id="CP001843">
    <property type="protein sequence ID" value="AEF85015.1"/>
    <property type="molecule type" value="Genomic_DNA"/>
</dbReference>
<feature type="region of interest" description="Disordered" evidence="1">
    <location>
        <begin position="1"/>
        <end position="61"/>
    </location>
</feature>
<dbReference type="STRING" id="545694.TREPR_1535"/>
<dbReference type="InterPro" id="IPR008258">
    <property type="entry name" value="Transglycosylase_SLT_dom_1"/>
</dbReference>
<dbReference type="SMART" id="SM00257">
    <property type="entry name" value="LysM"/>
    <property type="match status" value="2"/>
</dbReference>
<dbReference type="CDD" id="cd00118">
    <property type="entry name" value="LysM"/>
    <property type="match status" value="2"/>
</dbReference>
<dbReference type="SUPFAM" id="SSF53955">
    <property type="entry name" value="Lysozyme-like"/>
    <property type="match status" value="1"/>
</dbReference>
<protein>
    <submittedName>
        <fullName evidence="3">Transglycosylase, SLT family</fullName>
    </submittedName>
</protein>
<dbReference type="PANTHER" id="PTHR33734:SF22">
    <property type="entry name" value="MEMBRANE-BOUND LYTIC MUREIN TRANSGLYCOSYLASE D"/>
    <property type="match status" value="1"/>
</dbReference>
<dbReference type="Pfam" id="PF01476">
    <property type="entry name" value="LysM"/>
    <property type="match status" value="2"/>
</dbReference>